<comment type="caution">
    <text evidence="1">The sequence shown here is derived from an EMBL/GenBank/DDBJ whole genome shotgun (WGS) entry which is preliminary data.</text>
</comment>
<evidence type="ECO:0000313" key="1">
    <source>
        <dbReference type="EMBL" id="MFC5024495.1"/>
    </source>
</evidence>
<protein>
    <submittedName>
        <fullName evidence="1">Uncharacterized protein</fullName>
    </submittedName>
</protein>
<name>A0ABV9XGG3_9ACTN</name>
<sequence length="71" mass="8275">MARDKGREALRRDVLRLLQEVLQEEPLPDQVEVVLAAVLPHFKLAYQRGVMAERSRTGYRALRDKNKEKSE</sequence>
<dbReference type="EMBL" id="JBHSJD010000014">
    <property type="protein sequence ID" value="MFC5024495.1"/>
    <property type="molecule type" value="Genomic_DNA"/>
</dbReference>
<organism evidence="1 2">
    <name type="scientific">Streptomyces coeruleoprunus</name>
    <dbReference type="NCBI Taxonomy" id="285563"/>
    <lineage>
        <taxon>Bacteria</taxon>
        <taxon>Bacillati</taxon>
        <taxon>Actinomycetota</taxon>
        <taxon>Actinomycetes</taxon>
        <taxon>Kitasatosporales</taxon>
        <taxon>Streptomycetaceae</taxon>
        <taxon>Streptomyces</taxon>
    </lineage>
</organism>
<gene>
    <name evidence="1" type="ORF">ACFPM3_20410</name>
</gene>
<dbReference type="RefSeq" id="WP_345686788.1">
    <property type="nucleotide sequence ID" value="NZ_BAABIT010000001.1"/>
</dbReference>
<evidence type="ECO:0000313" key="2">
    <source>
        <dbReference type="Proteomes" id="UP001595829"/>
    </source>
</evidence>
<reference evidence="2" key="1">
    <citation type="journal article" date="2019" name="Int. J. Syst. Evol. Microbiol.">
        <title>The Global Catalogue of Microorganisms (GCM) 10K type strain sequencing project: providing services to taxonomists for standard genome sequencing and annotation.</title>
        <authorList>
            <consortium name="The Broad Institute Genomics Platform"/>
            <consortium name="The Broad Institute Genome Sequencing Center for Infectious Disease"/>
            <person name="Wu L."/>
            <person name="Ma J."/>
        </authorList>
    </citation>
    <scope>NUCLEOTIDE SEQUENCE [LARGE SCALE GENOMIC DNA]</scope>
    <source>
        <strain evidence="2">CGMCC 4.1648</strain>
    </source>
</reference>
<proteinExistence type="predicted"/>
<keyword evidence="2" id="KW-1185">Reference proteome</keyword>
<dbReference type="Proteomes" id="UP001595829">
    <property type="component" value="Unassembled WGS sequence"/>
</dbReference>
<accession>A0ABV9XGG3</accession>